<comment type="caution">
    <text evidence="4">The sequence shown here is derived from an EMBL/GenBank/DDBJ whole genome shotgun (WGS) entry which is preliminary data.</text>
</comment>
<dbReference type="EMBL" id="JBHSOF010000011">
    <property type="protein sequence ID" value="MFC5663688.1"/>
    <property type="molecule type" value="Genomic_DNA"/>
</dbReference>
<evidence type="ECO:0000313" key="5">
    <source>
        <dbReference type="Proteomes" id="UP001595975"/>
    </source>
</evidence>
<evidence type="ECO:0000259" key="3">
    <source>
        <dbReference type="SMART" id="SM00824"/>
    </source>
</evidence>
<dbReference type="PANTHER" id="PTHR11487">
    <property type="entry name" value="THIOESTERASE"/>
    <property type="match status" value="1"/>
</dbReference>
<dbReference type="InterPro" id="IPR012223">
    <property type="entry name" value="TEII"/>
</dbReference>
<dbReference type="InterPro" id="IPR001031">
    <property type="entry name" value="Thioesterase"/>
</dbReference>
<dbReference type="InterPro" id="IPR020802">
    <property type="entry name" value="TesA-like"/>
</dbReference>
<dbReference type="SMART" id="SM00824">
    <property type="entry name" value="PKS_TE"/>
    <property type="match status" value="1"/>
</dbReference>
<dbReference type="RefSeq" id="WP_380225356.1">
    <property type="nucleotide sequence ID" value="NZ_JBHSOF010000011.1"/>
</dbReference>
<reference evidence="5" key="1">
    <citation type="journal article" date="2019" name="Int. J. Syst. Evol. Microbiol.">
        <title>The Global Catalogue of Microorganisms (GCM) 10K type strain sequencing project: providing services to taxonomists for standard genome sequencing and annotation.</title>
        <authorList>
            <consortium name="The Broad Institute Genomics Platform"/>
            <consortium name="The Broad Institute Genome Sequencing Center for Infectious Disease"/>
            <person name="Wu L."/>
            <person name="Ma J."/>
        </authorList>
    </citation>
    <scope>NUCLEOTIDE SEQUENCE [LARGE SCALE GENOMIC DNA]</scope>
    <source>
        <strain evidence="5">CGMCC 4.1437</strain>
    </source>
</reference>
<dbReference type="Proteomes" id="UP001595975">
    <property type="component" value="Unassembled WGS sequence"/>
</dbReference>
<feature type="domain" description="Thioesterase TesA-like" evidence="3">
    <location>
        <begin position="23"/>
        <end position="245"/>
    </location>
</feature>
<evidence type="ECO:0000313" key="4">
    <source>
        <dbReference type="EMBL" id="MFC5663688.1"/>
    </source>
</evidence>
<dbReference type="SUPFAM" id="SSF53474">
    <property type="entry name" value="alpha/beta-Hydrolases"/>
    <property type="match status" value="1"/>
</dbReference>
<gene>
    <name evidence="4" type="ORF">ACFP3U_11920</name>
</gene>
<dbReference type="InterPro" id="IPR029058">
    <property type="entry name" value="AB_hydrolase_fold"/>
</dbReference>
<organism evidence="4 5">
    <name type="scientific">Kitasatospora misakiensis</name>
    <dbReference type="NCBI Taxonomy" id="67330"/>
    <lineage>
        <taxon>Bacteria</taxon>
        <taxon>Bacillati</taxon>
        <taxon>Actinomycetota</taxon>
        <taxon>Actinomycetes</taxon>
        <taxon>Kitasatosporales</taxon>
        <taxon>Streptomycetaceae</taxon>
        <taxon>Kitasatospora</taxon>
    </lineage>
</organism>
<evidence type="ECO:0000256" key="1">
    <source>
        <dbReference type="ARBA" id="ARBA00007169"/>
    </source>
</evidence>
<keyword evidence="2" id="KW-0378">Hydrolase</keyword>
<proteinExistence type="inferred from homology"/>
<sequence length="263" mass="28715">MTDSVARWFRSYRATAAPSCRLVCFPHAGGAPTAYRDWGRSLPADVEVLAVCYPGRQDRIGEPFAASVHAMADEIAGALRQVADVPLALFGHSMGSVVAHEVALRLDAEYGIQPLRIFVSGSEPPHLRVRETQAESDADFLAELRQLGHSSLTAIEDPMLLELVLPSIRADYRLSAEYRAVPGAPRHRAPMVAYAGALDEGCPAEVLGAWAEYTGGAFETRILPGDHFYLQTQEQQLLAHVNGHLQSDLRLHRVLGAARRRTA</sequence>
<dbReference type="Gene3D" id="3.40.50.1820">
    <property type="entry name" value="alpha/beta hydrolase"/>
    <property type="match status" value="1"/>
</dbReference>
<dbReference type="Pfam" id="PF00975">
    <property type="entry name" value="Thioesterase"/>
    <property type="match status" value="1"/>
</dbReference>
<comment type="similarity">
    <text evidence="1">Belongs to the thioesterase family.</text>
</comment>
<evidence type="ECO:0000256" key="2">
    <source>
        <dbReference type="ARBA" id="ARBA00022801"/>
    </source>
</evidence>
<name>A0ABW0WZG7_9ACTN</name>
<accession>A0ABW0WZG7</accession>
<dbReference type="PANTHER" id="PTHR11487:SF0">
    <property type="entry name" value="S-ACYL FATTY ACID SYNTHASE THIOESTERASE, MEDIUM CHAIN"/>
    <property type="match status" value="1"/>
</dbReference>
<keyword evidence="5" id="KW-1185">Reference proteome</keyword>
<protein>
    <submittedName>
        <fullName evidence="4">Thioesterase II family protein</fullName>
    </submittedName>
</protein>